<dbReference type="InterPro" id="IPR011009">
    <property type="entry name" value="Kinase-like_dom_sf"/>
</dbReference>
<proteinExistence type="predicted"/>
<dbReference type="SUPFAM" id="SSF56112">
    <property type="entry name" value="Protein kinase-like (PK-like)"/>
    <property type="match status" value="1"/>
</dbReference>
<dbReference type="OrthoDB" id="4062651at2759"/>
<sequence length="385" mass="43664">MRSFSVHTLFVMAAAALLSSSLVYAAPTQSSVPSSGGSASGGATQSTKFVAVDWSGQSGLNILKWHPEREDGLRTASVEYKGERGLLKCTSYFDQYEIEFSVLHDLDSLPGFTEYAAVPRRLEMFQTDDHYHCLILEMIRGYSLREYAPLLKGDYKDVFASRLAGLMSSAIYAMHKIRNVHGNITPDNIYIRPKEDDPDNFEVVFTGFDAAQSIRDPRQPSAIKSHGFAPPEDYIQSSVNQYKRDAWMLGATLYFVTNGMAPYNFDDSSEHGAFAPVPKELQRKMEEIEATDKNTFPEVNTQNGRLRQEIERFLTPKPENRDNVKRFTEERDTDLFNYKPKNPAWAETWNKLKAKLLLNKKPEWHDIPPPDNRWSPNVSTQNTAA</sequence>
<dbReference type="SMART" id="SM00220">
    <property type="entry name" value="S_TKc"/>
    <property type="match status" value="1"/>
</dbReference>
<reference evidence="5" key="1">
    <citation type="journal article" date="2018" name="Nat. Microbiol.">
        <title>Leveraging single-cell genomics to expand the fungal tree of life.</title>
        <authorList>
            <person name="Ahrendt S.R."/>
            <person name="Quandt C.A."/>
            <person name="Ciobanu D."/>
            <person name="Clum A."/>
            <person name="Salamov A."/>
            <person name="Andreopoulos B."/>
            <person name="Cheng J.F."/>
            <person name="Woyke T."/>
            <person name="Pelin A."/>
            <person name="Henrissat B."/>
            <person name="Reynolds N.K."/>
            <person name="Benny G.L."/>
            <person name="Smith M.E."/>
            <person name="James T.Y."/>
            <person name="Grigoriev I.V."/>
        </authorList>
    </citation>
    <scope>NUCLEOTIDE SEQUENCE [LARGE SCALE GENOMIC DNA]</scope>
    <source>
        <strain evidence="5">RSA 1356</strain>
    </source>
</reference>
<dbReference type="InterPro" id="IPR000719">
    <property type="entry name" value="Prot_kinase_dom"/>
</dbReference>
<feature type="region of interest" description="Disordered" evidence="1">
    <location>
        <begin position="362"/>
        <end position="385"/>
    </location>
</feature>
<dbReference type="STRING" id="78915.A0A4P9XT04"/>
<keyword evidence="4" id="KW-0808">Transferase</keyword>
<gene>
    <name evidence="4" type="ORF">THASP1DRAFT_22863</name>
</gene>
<evidence type="ECO:0000259" key="3">
    <source>
        <dbReference type="PROSITE" id="PS50011"/>
    </source>
</evidence>
<dbReference type="GO" id="GO:0005524">
    <property type="term" value="F:ATP binding"/>
    <property type="evidence" value="ECO:0007669"/>
    <property type="project" value="InterPro"/>
</dbReference>
<dbReference type="Pfam" id="PF00069">
    <property type="entry name" value="Pkinase"/>
    <property type="match status" value="1"/>
</dbReference>
<evidence type="ECO:0000313" key="5">
    <source>
        <dbReference type="Proteomes" id="UP000271241"/>
    </source>
</evidence>
<evidence type="ECO:0000313" key="4">
    <source>
        <dbReference type="EMBL" id="RKP09284.1"/>
    </source>
</evidence>
<dbReference type="PROSITE" id="PS50011">
    <property type="entry name" value="PROTEIN_KINASE_DOM"/>
    <property type="match status" value="1"/>
</dbReference>
<organism evidence="4 5">
    <name type="scientific">Thamnocephalis sphaerospora</name>
    <dbReference type="NCBI Taxonomy" id="78915"/>
    <lineage>
        <taxon>Eukaryota</taxon>
        <taxon>Fungi</taxon>
        <taxon>Fungi incertae sedis</taxon>
        <taxon>Zoopagomycota</taxon>
        <taxon>Zoopagomycotina</taxon>
        <taxon>Zoopagomycetes</taxon>
        <taxon>Zoopagales</taxon>
        <taxon>Sigmoideomycetaceae</taxon>
        <taxon>Thamnocephalis</taxon>
    </lineage>
</organism>
<keyword evidence="5" id="KW-1185">Reference proteome</keyword>
<evidence type="ECO:0000256" key="1">
    <source>
        <dbReference type="SAM" id="MobiDB-lite"/>
    </source>
</evidence>
<keyword evidence="2" id="KW-0732">Signal</keyword>
<feature type="chain" id="PRO_5020743582" evidence="2">
    <location>
        <begin position="26"/>
        <end position="385"/>
    </location>
</feature>
<dbReference type="AlphaFoldDB" id="A0A4P9XT04"/>
<dbReference type="Proteomes" id="UP000271241">
    <property type="component" value="Unassembled WGS sequence"/>
</dbReference>
<accession>A0A4P9XT04</accession>
<dbReference type="Gene3D" id="1.10.510.10">
    <property type="entry name" value="Transferase(Phosphotransferase) domain 1"/>
    <property type="match status" value="1"/>
</dbReference>
<feature type="signal peptide" evidence="2">
    <location>
        <begin position="1"/>
        <end position="25"/>
    </location>
</feature>
<protein>
    <submittedName>
        <fullName evidence="4">Kinase-like domain-containing protein</fullName>
    </submittedName>
</protein>
<evidence type="ECO:0000256" key="2">
    <source>
        <dbReference type="SAM" id="SignalP"/>
    </source>
</evidence>
<feature type="domain" description="Protein kinase" evidence="3">
    <location>
        <begin position="49"/>
        <end position="336"/>
    </location>
</feature>
<keyword evidence="4" id="KW-0418">Kinase</keyword>
<feature type="compositionally biased region" description="Polar residues" evidence="1">
    <location>
        <begin position="374"/>
        <end position="385"/>
    </location>
</feature>
<dbReference type="GO" id="GO:0004672">
    <property type="term" value="F:protein kinase activity"/>
    <property type="evidence" value="ECO:0007669"/>
    <property type="project" value="InterPro"/>
</dbReference>
<dbReference type="EMBL" id="KZ992526">
    <property type="protein sequence ID" value="RKP09284.1"/>
    <property type="molecule type" value="Genomic_DNA"/>
</dbReference>
<name>A0A4P9XT04_9FUNG</name>